<evidence type="ECO:0000256" key="3">
    <source>
        <dbReference type="ARBA" id="ARBA00022448"/>
    </source>
</evidence>
<evidence type="ECO:0000256" key="7">
    <source>
        <dbReference type="ARBA" id="ARBA00022989"/>
    </source>
</evidence>
<keyword evidence="4" id="KW-1003">Cell membrane</keyword>
<evidence type="ECO:0000256" key="2">
    <source>
        <dbReference type="ARBA" id="ARBA00010442"/>
    </source>
</evidence>
<dbReference type="InterPro" id="IPR050790">
    <property type="entry name" value="ExbB/TolQ_transport"/>
</dbReference>
<gene>
    <name evidence="11" type="ORF">LCGC14_1561470</name>
</gene>
<name>A0A0F9J8C9_9ZZZZ</name>
<comment type="similarity">
    <text evidence="2">Belongs to the ExbB/TolQ family.</text>
</comment>
<evidence type="ECO:0000256" key="4">
    <source>
        <dbReference type="ARBA" id="ARBA00022475"/>
    </source>
</evidence>
<dbReference type="PANTHER" id="PTHR30625">
    <property type="entry name" value="PROTEIN TOLQ"/>
    <property type="match status" value="1"/>
</dbReference>
<keyword evidence="3" id="KW-0813">Transport</keyword>
<dbReference type="AlphaFoldDB" id="A0A0F9J8C9"/>
<feature type="non-terminal residue" evidence="11">
    <location>
        <position position="146"/>
    </location>
</feature>
<dbReference type="PANTHER" id="PTHR30625:SF15">
    <property type="entry name" value="BIOPOLYMER TRANSPORT PROTEIN EXBB"/>
    <property type="match status" value="1"/>
</dbReference>
<keyword evidence="8 9" id="KW-0472">Membrane</keyword>
<reference evidence="11" key="1">
    <citation type="journal article" date="2015" name="Nature">
        <title>Complex archaea that bridge the gap between prokaryotes and eukaryotes.</title>
        <authorList>
            <person name="Spang A."/>
            <person name="Saw J.H."/>
            <person name="Jorgensen S.L."/>
            <person name="Zaremba-Niedzwiedzka K."/>
            <person name="Martijn J."/>
            <person name="Lind A.E."/>
            <person name="van Eijk R."/>
            <person name="Schleper C."/>
            <person name="Guy L."/>
            <person name="Ettema T.J."/>
        </authorList>
    </citation>
    <scope>NUCLEOTIDE SEQUENCE</scope>
</reference>
<evidence type="ECO:0000259" key="10">
    <source>
        <dbReference type="Pfam" id="PF01618"/>
    </source>
</evidence>
<comment type="caution">
    <text evidence="11">The sequence shown here is derived from an EMBL/GenBank/DDBJ whole genome shotgun (WGS) entry which is preliminary data.</text>
</comment>
<dbReference type="GO" id="GO:0017038">
    <property type="term" value="P:protein import"/>
    <property type="evidence" value="ECO:0007669"/>
    <property type="project" value="TreeGrafter"/>
</dbReference>
<keyword evidence="6" id="KW-0653">Protein transport</keyword>
<feature type="transmembrane region" description="Helical" evidence="9">
    <location>
        <begin position="118"/>
        <end position="140"/>
    </location>
</feature>
<evidence type="ECO:0000256" key="9">
    <source>
        <dbReference type="SAM" id="Phobius"/>
    </source>
</evidence>
<keyword evidence="7 9" id="KW-1133">Transmembrane helix</keyword>
<proteinExistence type="inferred from homology"/>
<evidence type="ECO:0000256" key="1">
    <source>
        <dbReference type="ARBA" id="ARBA00004651"/>
    </source>
</evidence>
<comment type="subcellular location">
    <subcellularLocation>
        <location evidence="1">Cell membrane</location>
        <topology evidence="1">Multi-pass membrane protein</topology>
    </subcellularLocation>
</comment>
<dbReference type="GO" id="GO:0005886">
    <property type="term" value="C:plasma membrane"/>
    <property type="evidence" value="ECO:0007669"/>
    <property type="project" value="UniProtKB-SubCell"/>
</dbReference>
<feature type="transmembrane region" description="Helical" evidence="9">
    <location>
        <begin position="12"/>
        <end position="32"/>
    </location>
</feature>
<organism evidence="11">
    <name type="scientific">marine sediment metagenome</name>
    <dbReference type="NCBI Taxonomy" id="412755"/>
    <lineage>
        <taxon>unclassified sequences</taxon>
        <taxon>metagenomes</taxon>
        <taxon>ecological metagenomes</taxon>
    </lineage>
</organism>
<evidence type="ECO:0000256" key="5">
    <source>
        <dbReference type="ARBA" id="ARBA00022692"/>
    </source>
</evidence>
<protein>
    <recommendedName>
        <fullName evidence="10">MotA/TolQ/ExbB proton channel domain-containing protein</fullName>
    </recommendedName>
</protein>
<keyword evidence="5 9" id="KW-0812">Transmembrane</keyword>
<dbReference type="Pfam" id="PF01618">
    <property type="entry name" value="MotA_ExbB"/>
    <property type="match status" value="1"/>
</dbReference>
<sequence>MWDMISSGGWVMAVIAATSLLGFGLVIERLIVYGRARTNMGQMLPEVEQQIRNGDLDGALQVCNRYRGAVPEVYAMAIDHEIQRGEATETEDLHETVHVYIHTVVVPQLRKFLRPIALIGRSAPMLGLLGTVFGMIELFVTMASKG</sequence>
<feature type="domain" description="MotA/TolQ/ExbB proton channel" evidence="10">
    <location>
        <begin position="86"/>
        <end position="144"/>
    </location>
</feature>
<evidence type="ECO:0000256" key="8">
    <source>
        <dbReference type="ARBA" id="ARBA00023136"/>
    </source>
</evidence>
<accession>A0A0F9J8C9</accession>
<dbReference type="EMBL" id="LAZR01012068">
    <property type="protein sequence ID" value="KKM44817.1"/>
    <property type="molecule type" value="Genomic_DNA"/>
</dbReference>
<evidence type="ECO:0000313" key="11">
    <source>
        <dbReference type="EMBL" id="KKM44817.1"/>
    </source>
</evidence>
<dbReference type="InterPro" id="IPR002898">
    <property type="entry name" value="MotA_ExbB_proton_chnl"/>
</dbReference>
<evidence type="ECO:0000256" key="6">
    <source>
        <dbReference type="ARBA" id="ARBA00022927"/>
    </source>
</evidence>